<gene>
    <name evidence="3" type="primary">benE</name>
    <name evidence="3" type="ORF">H9641_10995</name>
</gene>
<evidence type="ECO:0000313" key="3">
    <source>
        <dbReference type="EMBL" id="MBD7981235.1"/>
    </source>
</evidence>
<sequence length="490" mass="49343">MVRGARPRVHRIRARRPVRRRVVRHARCPCPDRSPESHGRLRARFPRARSPRWQGGPVTSAPPSPPPARSPRATPSRTVDLLTGPAPSPGPVRAASVSAVVAGLVAVMVSFAGPSLIILQAAHDGGLTTAQTTSWLWAVSIGSGLTGVVLSLLTRQPVITAWSTPGAALLLGTLGDFEFSDVVGAYLVAAVAALALGASGVFGRLLAAVPPQILSALLAGVLLPFVLGAVVSAVGSPVIGASVAVAFVVVRRLAPRYAVLAALLAGVVAALVAGDVSRPTTALALAVPEWTTPTLDLGAVVGISVPLLLVTLSAQNGPGLEMLRASGYRPNSRLLVGGTAAAWAFLAPFGAHGINLAAITAGICTGPEAHEDRTRRYVAGVACGVGYLVVGTFAGSLVGLFHAVPAALVTTVAGVALVGALTSALAGTFAPAASTPGTSPSPAALEAAVLTLVVTTSGIVVAHVGSAFWGVVVGLAAYGVLTVGRRRRAT</sequence>
<dbReference type="Pfam" id="PF03594">
    <property type="entry name" value="BenE"/>
    <property type="match status" value="1"/>
</dbReference>
<keyword evidence="4" id="KW-1185">Reference proteome</keyword>
<feature type="transmembrane region" description="Helical" evidence="2">
    <location>
        <begin position="467"/>
        <end position="484"/>
    </location>
</feature>
<keyword evidence="2" id="KW-0472">Membrane</keyword>
<accession>A0ABR8TZM3</accession>
<feature type="transmembrane region" description="Helical" evidence="2">
    <location>
        <begin position="183"/>
        <end position="205"/>
    </location>
</feature>
<feature type="transmembrane region" description="Helical" evidence="2">
    <location>
        <begin position="134"/>
        <end position="152"/>
    </location>
</feature>
<proteinExistence type="predicted"/>
<reference evidence="3 4" key="1">
    <citation type="submission" date="2020-08" db="EMBL/GenBank/DDBJ databases">
        <title>A Genomic Blueprint of the Chicken Gut Microbiome.</title>
        <authorList>
            <person name="Gilroy R."/>
            <person name="Ravi A."/>
            <person name="Getino M."/>
            <person name="Pursley I."/>
            <person name="Horton D.L."/>
            <person name="Alikhan N.-F."/>
            <person name="Baker D."/>
            <person name="Gharbi K."/>
            <person name="Hall N."/>
            <person name="Watson M."/>
            <person name="Adriaenssens E.M."/>
            <person name="Foster-Nyarko E."/>
            <person name="Jarju S."/>
            <person name="Secka A."/>
            <person name="Antonio M."/>
            <person name="Oren A."/>
            <person name="Chaudhuri R."/>
            <person name="La Ragione R.M."/>
            <person name="Hildebrand F."/>
            <person name="Pallen M.J."/>
        </authorList>
    </citation>
    <scope>NUCLEOTIDE SEQUENCE [LARGE SCALE GENOMIC DNA]</scope>
    <source>
        <strain evidence="3 4">Sa2CUA9</strain>
    </source>
</reference>
<dbReference type="InterPro" id="IPR004711">
    <property type="entry name" value="Benzoate_Transporter"/>
</dbReference>
<dbReference type="Proteomes" id="UP000655570">
    <property type="component" value="Unassembled WGS sequence"/>
</dbReference>
<feature type="compositionally biased region" description="Basic residues" evidence="1">
    <location>
        <begin position="40"/>
        <end position="50"/>
    </location>
</feature>
<dbReference type="PANTHER" id="PTHR30199:SF0">
    <property type="entry name" value="INNER MEMBRANE PROTEIN YDCO"/>
    <property type="match status" value="1"/>
</dbReference>
<dbReference type="EMBL" id="JACSQF010000010">
    <property type="protein sequence ID" value="MBD7981235.1"/>
    <property type="molecule type" value="Genomic_DNA"/>
</dbReference>
<protein>
    <submittedName>
        <fullName evidence="3">Benzoate/H(+) symporter BenE family transporter</fullName>
    </submittedName>
</protein>
<feature type="compositionally biased region" description="Pro residues" evidence="1">
    <location>
        <begin position="60"/>
        <end position="69"/>
    </location>
</feature>
<keyword evidence="2" id="KW-0812">Transmembrane</keyword>
<keyword evidence="2" id="KW-1133">Transmembrane helix</keyword>
<evidence type="ECO:0000313" key="4">
    <source>
        <dbReference type="Proteomes" id="UP000655570"/>
    </source>
</evidence>
<evidence type="ECO:0000256" key="1">
    <source>
        <dbReference type="SAM" id="MobiDB-lite"/>
    </source>
</evidence>
<feature type="transmembrane region" description="Helical" evidence="2">
    <location>
        <begin position="256"/>
        <end position="274"/>
    </location>
</feature>
<feature type="transmembrane region" description="Helical" evidence="2">
    <location>
        <begin position="97"/>
        <end position="122"/>
    </location>
</feature>
<name>A0ABR8TZM3_9CELL</name>
<comment type="caution">
    <text evidence="3">The sequence shown here is derived from an EMBL/GenBank/DDBJ whole genome shotgun (WGS) entry which is preliminary data.</text>
</comment>
<feature type="transmembrane region" description="Helical" evidence="2">
    <location>
        <begin position="334"/>
        <end position="365"/>
    </location>
</feature>
<evidence type="ECO:0000256" key="2">
    <source>
        <dbReference type="SAM" id="Phobius"/>
    </source>
</evidence>
<feature type="transmembrane region" description="Helical" evidence="2">
    <location>
        <begin position="377"/>
        <end position="401"/>
    </location>
</feature>
<organism evidence="3 4">
    <name type="scientific">Oerskovia merdavium</name>
    <dbReference type="NCBI Taxonomy" id="2762227"/>
    <lineage>
        <taxon>Bacteria</taxon>
        <taxon>Bacillati</taxon>
        <taxon>Actinomycetota</taxon>
        <taxon>Actinomycetes</taxon>
        <taxon>Micrococcales</taxon>
        <taxon>Cellulomonadaceae</taxon>
        <taxon>Oerskovia</taxon>
    </lineage>
</organism>
<feature type="transmembrane region" description="Helical" evidence="2">
    <location>
        <begin position="217"/>
        <end position="250"/>
    </location>
</feature>
<feature type="transmembrane region" description="Helical" evidence="2">
    <location>
        <begin position="407"/>
        <end position="431"/>
    </location>
</feature>
<dbReference type="NCBIfam" id="TIGR00843">
    <property type="entry name" value="benE"/>
    <property type="match status" value="1"/>
</dbReference>
<dbReference type="PANTHER" id="PTHR30199">
    <property type="entry name" value="MFS FAMILY TRANSPORTER, PREDICTED SUBSTRATE BENZOATE"/>
    <property type="match status" value="1"/>
</dbReference>
<feature type="transmembrane region" description="Helical" evidence="2">
    <location>
        <begin position="295"/>
        <end position="314"/>
    </location>
</feature>
<feature type="region of interest" description="Disordered" evidence="1">
    <location>
        <begin position="28"/>
        <end position="88"/>
    </location>
</feature>